<feature type="region of interest" description="Disordered" evidence="1">
    <location>
        <begin position="718"/>
        <end position="891"/>
    </location>
</feature>
<evidence type="ECO:0000313" key="4">
    <source>
        <dbReference type="Proteomes" id="UP000054166"/>
    </source>
</evidence>
<feature type="compositionally biased region" description="Polar residues" evidence="1">
    <location>
        <begin position="331"/>
        <end position="343"/>
    </location>
</feature>
<feature type="compositionally biased region" description="Pro residues" evidence="1">
    <location>
        <begin position="206"/>
        <end position="218"/>
    </location>
</feature>
<feature type="region of interest" description="Disordered" evidence="1">
    <location>
        <begin position="1032"/>
        <end position="1076"/>
    </location>
</feature>
<dbReference type="InterPro" id="IPR001357">
    <property type="entry name" value="BRCT_dom"/>
</dbReference>
<feature type="compositionally biased region" description="Acidic residues" evidence="1">
    <location>
        <begin position="744"/>
        <end position="756"/>
    </location>
</feature>
<feature type="compositionally biased region" description="Polar residues" evidence="1">
    <location>
        <begin position="565"/>
        <end position="580"/>
    </location>
</feature>
<feature type="domain" description="BRCT" evidence="2">
    <location>
        <begin position="946"/>
        <end position="1012"/>
    </location>
</feature>
<feature type="compositionally biased region" description="Basic and acidic residues" evidence="1">
    <location>
        <begin position="86"/>
        <end position="106"/>
    </location>
</feature>
<feature type="compositionally biased region" description="Basic residues" evidence="1">
    <location>
        <begin position="401"/>
        <end position="414"/>
    </location>
</feature>
<feature type="compositionally biased region" description="Polar residues" evidence="1">
    <location>
        <begin position="221"/>
        <end position="240"/>
    </location>
</feature>
<gene>
    <name evidence="3" type="ORF">PILCRDRAFT_13314</name>
</gene>
<dbReference type="CDD" id="cd17716">
    <property type="entry name" value="BRCT_microcephalin_rpt1"/>
    <property type="match status" value="1"/>
</dbReference>
<dbReference type="HOGENOM" id="CLU_284550_0_0_1"/>
<reference evidence="3 4" key="1">
    <citation type="submission" date="2014-04" db="EMBL/GenBank/DDBJ databases">
        <authorList>
            <consortium name="DOE Joint Genome Institute"/>
            <person name="Kuo A."/>
            <person name="Tarkka M."/>
            <person name="Buscot F."/>
            <person name="Kohler A."/>
            <person name="Nagy L.G."/>
            <person name="Floudas D."/>
            <person name="Copeland A."/>
            <person name="Barry K.W."/>
            <person name="Cichocki N."/>
            <person name="Veneault-Fourrey C."/>
            <person name="LaButti K."/>
            <person name="Lindquist E.A."/>
            <person name="Lipzen A."/>
            <person name="Lundell T."/>
            <person name="Morin E."/>
            <person name="Murat C."/>
            <person name="Sun H."/>
            <person name="Tunlid A."/>
            <person name="Henrissat B."/>
            <person name="Grigoriev I.V."/>
            <person name="Hibbett D.S."/>
            <person name="Martin F."/>
            <person name="Nordberg H.P."/>
            <person name="Cantor M.N."/>
            <person name="Hua S.X."/>
        </authorList>
    </citation>
    <scope>NUCLEOTIDE SEQUENCE [LARGE SCALE GENOMIC DNA]</scope>
    <source>
        <strain evidence="3 4">F 1598</strain>
    </source>
</reference>
<feature type="compositionally biased region" description="Polar residues" evidence="1">
    <location>
        <begin position="1"/>
        <end position="20"/>
    </location>
</feature>
<dbReference type="EMBL" id="KN833042">
    <property type="protein sequence ID" value="KIM75816.1"/>
    <property type="molecule type" value="Genomic_DNA"/>
</dbReference>
<proteinExistence type="predicted"/>
<dbReference type="Gene3D" id="3.40.50.10190">
    <property type="entry name" value="BRCT domain"/>
    <property type="match status" value="1"/>
</dbReference>
<dbReference type="Proteomes" id="UP000054166">
    <property type="component" value="Unassembled WGS sequence"/>
</dbReference>
<dbReference type="InParanoid" id="A0A0C3F7I1"/>
<dbReference type="Pfam" id="PF00533">
    <property type="entry name" value="BRCT"/>
    <property type="match status" value="1"/>
</dbReference>
<feature type="region of interest" description="Disordered" evidence="1">
    <location>
        <begin position="1"/>
        <end position="698"/>
    </location>
</feature>
<feature type="compositionally biased region" description="Low complexity" evidence="1">
    <location>
        <begin position="806"/>
        <end position="820"/>
    </location>
</feature>
<feature type="compositionally biased region" description="Acidic residues" evidence="1">
    <location>
        <begin position="61"/>
        <end position="72"/>
    </location>
</feature>
<feature type="compositionally biased region" description="Low complexity" evidence="1">
    <location>
        <begin position="301"/>
        <end position="320"/>
    </location>
</feature>
<dbReference type="InterPro" id="IPR036420">
    <property type="entry name" value="BRCT_dom_sf"/>
</dbReference>
<reference evidence="4" key="2">
    <citation type="submission" date="2015-01" db="EMBL/GenBank/DDBJ databases">
        <title>Evolutionary Origins and Diversification of the Mycorrhizal Mutualists.</title>
        <authorList>
            <consortium name="DOE Joint Genome Institute"/>
            <consortium name="Mycorrhizal Genomics Consortium"/>
            <person name="Kohler A."/>
            <person name="Kuo A."/>
            <person name="Nagy L.G."/>
            <person name="Floudas D."/>
            <person name="Copeland A."/>
            <person name="Barry K.W."/>
            <person name="Cichocki N."/>
            <person name="Veneault-Fourrey C."/>
            <person name="LaButti K."/>
            <person name="Lindquist E.A."/>
            <person name="Lipzen A."/>
            <person name="Lundell T."/>
            <person name="Morin E."/>
            <person name="Murat C."/>
            <person name="Riley R."/>
            <person name="Ohm R."/>
            <person name="Sun H."/>
            <person name="Tunlid A."/>
            <person name="Henrissat B."/>
            <person name="Grigoriev I.V."/>
            <person name="Hibbett D.S."/>
            <person name="Martin F."/>
        </authorList>
    </citation>
    <scope>NUCLEOTIDE SEQUENCE [LARGE SCALE GENOMIC DNA]</scope>
    <source>
        <strain evidence="4">F 1598</strain>
    </source>
</reference>
<evidence type="ECO:0000313" key="3">
    <source>
        <dbReference type="EMBL" id="KIM75816.1"/>
    </source>
</evidence>
<feature type="compositionally biased region" description="Low complexity" evidence="1">
    <location>
        <begin position="165"/>
        <end position="174"/>
    </location>
</feature>
<feature type="compositionally biased region" description="Basic and acidic residues" evidence="1">
    <location>
        <begin position="130"/>
        <end position="161"/>
    </location>
</feature>
<keyword evidence="4" id="KW-1185">Reference proteome</keyword>
<dbReference type="OrthoDB" id="2384350at2759"/>
<dbReference type="STRING" id="765440.A0A0C3F7I1"/>
<feature type="compositionally biased region" description="Low complexity" evidence="1">
    <location>
        <begin position="612"/>
        <end position="626"/>
    </location>
</feature>
<feature type="compositionally biased region" description="Acidic residues" evidence="1">
    <location>
        <begin position="1038"/>
        <end position="1047"/>
    </location>
</feature>
<dbReference type="AlphaFoldDB" id="A0A0C3F7I1"/>
<feature type="compositionally biased region" description="Basic and acidic residues" evidence="1">
    <location>
        <begin position="418"/>
        <end position="427"/>
    </location>
</feature>
<organism evidence="3 4">
    <name type="scientific">Piloderma croceum (strain F 1598)</name>
    <dbReference type="NCBI Taxonomy" id="765440"/>
    <lineage>
        <taxon>Eukaryota</taxon>
        <taxon>Fungi</taxon>
        <taxon>Dikarya</taxon>
        <taxon>Basidiomycota</taxon>
        <taxon>Agaricomycotina</taxon>
        <taxon>Agaricomycetes</taxon>
        <taxon>Agaricomycetidae</taxon>
        <taxon>Atheliales</taxon>
        <taxon>Atheliaceae</taxon>
        <taxon>Piloderma</taxon>
    </lineage>
</organism>
<evidence type="ECO:0000256" key="1">
    <source>
        <dbReference type="SAM" id="MobiDB-lite"/>
    </source>
</evidence>
<feature type="compositionally biased region" description="Basic and acidic residues" evidence="1">
    <location>
        <begin position="783"/>
        <end position="804"/>
    </location>
</feature>
<name>A0A0C3F7I1_PILCF</name>
<feature type="compositionally biased region" description="Polar residues" evidence="1">
    <location>
        <begin position="670"/>
        <end position="682"/>
    </location>
</feature>
<accession>A0A0C3F7I1</accession>
<sequence>MSTFNAKRTRSQLTLPSLNPSVLGRSPLRDAKLAMRHAPNSQLQAHSKPRQPSKLRNNTSMDEEATDEEDEILLSPNKKLNSNRKRLSEEHELAQDENGNTRESKRAKMGPSPGPSLAHTDPLHQPSPHLEQRKMDDFQRERAVDSPRGRSAEPSVRHVDLRTASSSPWRSSSPIKGGSAVKMKPKPKDAGAMDVDATPNLTPNLTPKPPSTPRPAPSTPVSHITPSITPCTPRSQTPQGLNLGLGPGRTTGMTGPMSPLTPVPPTPALFAGGPLRAFTLGKAGGQSKPLQRERSKMNIVTTNSDSAPSTPASSSTTDATQLPHPPEHPEASSNLPTSTSNPVISTTNASTASSTSTTTITTKHPRGHSRSRSATVVSNGAGAWGPKPKTPSILKVQSMRGRGRGAVRGGRRVTRSVSMKEKVKESAGDNDGQSSGDAAGVHKSFSFTFKAPGTSTTDKSKTTNTSKKMKQMSMKDFIVGSSSSSTPTSTSTPSKALPDSGPSTGPSSPNKSKSLSTSPSKPKPAWNASAGSPFRLPPRPLKPASTLSTLSIALEKLSLPRPVRPNSSVGFNTDNGNESDAGQKGTKDDGMVGLGTSAGGAKPLKRSATVGDRSSSSRGISSTDGTATAPRLKTTAPGANEAGKFPAKVGTLPSPTIIPQVGLSVRPSGSAGNAETKNNASLDRTFKPSGLPSRGSFVHGILGSRGGGGIVVGGGGGLARKVSKKTSLPSVMASPVKGSNGSPMEEEDGIEEEPSEQADVSMRSTADILVVMNDVEEEGTGMGEKDKGKEKERPKDAWKLDASRRASMASQALTQSLSSLPRTPSKGSMGPPRTPGRAASFTYPSAASTSKGKQGEETQAGGDDTGAMGMKSAPSVLGRVRSGSDGHVGTSRSARIFAQEKEAELEAAQNEENEKGNGVLTLLNECVIFVDVRTDGGDDAGGLFVDMLKGMGARILTRVGPSCTHIVYKNGLMSTLTRYRLLQDPKPLVVGIGWVVECVEQRARVDEARFNVNLDGANVAGTNKRRRSMLPKLISGDESAETNESQEGESSRIDVSMDASEADSSMRSIDEEGLPPLEKARRRRLLLTGRA</sequence>
<protein>
    <recommendedName>
        <fullName evidence="2">BRCT domain-containing protein</fullName>
    </recommendedName>
</protein>
<evidence type="ECO:0000259" key="2">
    <source>
        <dbReference type="PROSITE" id="PS50172"/>
    </source>
</evidence>
<dbReference type="SUPFAM" id="SSF52113">
    <property type="entry name" value="BRCT domain"/>
    <property type="match status" value="1"/>
</dbReference>
<feature type="compositionally biased region" description="Polar residues" evidence="1">
    <location>
        <begin position="842"/>
        <end position="852"/>
    </location>
</feature>
<feature type="compositionally biased region" description="Low complexity" evidence="1">
    <location>
        <begin position="344"/>
        <end position="362"/>
    </location>
</feature>
<feature type="compositionally biased region" description="Low complexity" evidence="1">
    <location>
        <begin position="454"/>
        <end position="524"/>
    </location>
</feature>
<dbReference type="PROSITE" id="PS50172">
    <property type="entry name" value="BRCT"/>
    <property type="match status" value="1"/>
</dbReference>